<feature type="region of interest" description="Disordered" evidence="1">
    <location>
        <begin position="243"/>
        <end position="263"/>
    </location>
</feature>
<feature type="transmembrane region" description="Helical" evidence="2">
    <location>
        <begin position="212"/>
        <end position="232"/>
    </location>
</feature>
<keyword evidence="4" id="KW-1185">Reference proteome</keyword>
<evidence type="ECO:0000256" key="2">
    <source>
        <dbReference type="SAM" id="Phobius"/>
    </source>
</evidence>
<accession>A0A162BW72</accession>
<dbReference type="Proteomes" id="UP000076858">
    <property type="component" value="Unassembled WGS sequence"/>
</dbReference>
<gene>
    <name evidence="3" type="ORF">APZ42_006361</name>
</gene>
<dbReference type="AlphaFoldDB" id="A0A162BW72"/>
<feature type="non-terminal residue" evidence="3">
    <location>
        <position position="326"/>
    </location>
</feature>
<protein>
    <submittedName>
        <fullName evidence="3">Uncharacterized protein</fullName>
    </submittedName>
</protein>
<evidence type="ECO:0000313" key="4">
    <source>
        <dbReference type="Proteomes" id="UP000076858"/>
    </source>
</evidence>
<evidence type="ECO:0000256" key="1">
    <source>
        <dbReference type="SAM" id="MobiDB-lite"/>
    </source>
</evidence>
<feature type="compositionally biased region" description="Basic and acidic residues" evidence="1">
    <location>
        <begin position="105"/>
        <end position="125"/>
    </location>
</feature>
<dbReference type="EMBL" id="LRGB01017637">
    <property type="protein sequence ID" value="KZR98290.1"/>
    <property type="molecule type" value="Genomic_DNA"/>
</dbReference>
<feature type="compositionally biased region" description="Basic and acidic residues" evidence="1">
    <location>
        <begin position="254"/>
        <end position="263"/>
    </location>
</feature>
<proteinExistence type="predicted"/>
<keyword evidence="2" id="KW-1133">Transmembrane helix</keyword>
<keyword evidence="2" id="KW-0812">Transmembrane</keyword>
<comment type="caution">
    <text evidence="3">The sequence shown here is derived from an EMBL/GenBank/DDBJ whole genome shotgun (WGS) entry which is preliminary data.</text>
</comment>
<organism evidence="3 4">
    <name type="scientific">Daphnia magna</name>
    <dbReference type="NCBI Taxonomy" id="35525"/>
    <lineage>
        <taxon>Eukaryota</taxon>
        <taxon>Metazoa</taxon>
        <taxon>Ecdysozoa</taxon>
        <taxon>Arthropoda</taxon>
        <taxon>Crustacea</taxon>
        <taxon>Branchiopoda</taxon>
        <taxon>Diplostraca</taxon>
        <taxon>Cladocera</taxon>
        <taxon>Anomopoda</taxon>
        <taxon>Daphniidae</taxon>
        <taxon>Daphnia</taxon>
    </lineage>
</organism>
<reference evidence="3 4" key="1">
    <citation type="submission" date="2016-03" db="EMBL/GenBank/DDBJ databases">
        <title>EvidentialGene: Evidence-directed Construction of Genes on Genomes.</title>
        <authorList>
            <person name="Gilbert D.G."/>
            <person name="Choi J.-H."/>
            <person name="Mockaitis K."/>
            <person name="Colbourne J."/>
            <person name="Pfrender M."/>
        </authorList>
    </citation>
    <scope>NUCLEOTIDE SEQUENCE [LARGE SCALE GENOMIC DNA]</scope>
    <source>
        <strain evidence="3 4">Xinb3</strain>
        <tissue evidence="3">Complete organism</tissue>
    </source>
</reference>
<name>A0A162BW72_9CRUS</name>
<evidence type="ECO:0000313" key="3">
    <source>
        <dbReference type="EMBL" id="KZR98290.1"/>
    </source>
</evidence>
<dbReference type="OrthoDB" id="6624493at2759"/>
<feature type="region of interest" description="Disordered" evidence="1">
    <location>
        <begin position="72"/>
        <end position="128"/>
    </location>
</feature>
<keyword evidence="2" id="KW-0472">Membrane</keyword>
<sequence length="326" mass="36959">MLEKLETRMKIGALPEIFIGDIAIGALVEEMMEEATKLVVQKGCWVPPRSRRTQPLDLEGFGECALVEPSQALQRTKRVSTGSGGDGVRNNRASDRNQGGRHASSRRDSRAEKKARREHEFESRIGEGLMPTDREKIREGLVEYGDYFSWPVNQLGLCTAAEQTIEAGGKYIRDREAETRETIPLDEEVQEAQNERMDDQVRRSTRARMPPVRYGQMPQAAVGALLLLLGLLGPRMGELFPPTQLRSVDDSVDDSEREKRAAEHHTYPNELWGVGAALFMASVAVLSIQWCRGRKGDVNMADLRERLRIVEEFVEEEAKKRRAWRW</sequence>
<feature type="transmembrane region" description="Helical" evidence="2">
    <location>
        <begin position="271"/>
        <end position="291"/>
    </location>
</feature>